<reference evidence="3" key="1">
    <citation type="journal article" date="2016" name="Genome Announc.">
        <title>Draft genome sequences of fungus Aspergillus calidoustus.</title>
        <authorList>
            <person name="Horn F."/>
            <person name="Linde J."/>
            <person name="Mattern D.J."/>
            <person name="Walther G."/>
            <person name="Guthke R."/>
            <person name="Scherlach K."/>
            <person name="Martin K."/>
            <person name="Brakhage A.A."/>
            <person name="Petzke L."/>
            <person name="Valiante V."/>
        </authorList>
    </citation>
    <scope>NUCLEOTIDE SEQUENCE [LARGE SCALE GENOMIC DNA]</scope>
    <source>
        <strain evidence="3">SF006504</strain>
    </source>
</reference>
<gene>
    <name evidence="2" type="ORF">ASPCAL14881</name>
</gene>
<feature type="domain" description="Tc1-like transposase DDE" evidence="1">
    <location>
        <begin position="32"/>
        <end position="101"/>
    </location>
</feature>
<sequence length="160" mass="18522">MVWASIWGGNRSDIVIMEADENSKRQGYSRFSYLKMLQEQLPTIWEPGLLFMQDNASIHTATVVKKWLNSEAIPLLEWPAISPDLNPIEHAWNRLKETISDIDLALAMYTGDQGELYKRYLDTIDTAWAKISQEYFDGLIESMPRRVKACIAARGWYTKY</sequence>
<proteinExistence type="predicted"/>
<organism evidence="2 3">
    <name type="scientific">Aspergillus calidoustus</name>
    <dbReference type="NCBI Taxonomy" id="454130"/>
    <lineage>
        <taxon>Eukaryota</taxon>
        <taxon>Fungi</taxon>
        <taxon>Dikarya</taxon>
        <taxon>Ascomycota</taxon>
        <taxon>Pezizomycotina</taxon>
        <taxon>Eurotiomycetes</taxon>
        <taxon>Eurotiomycetidae</taxon>
        <taxon>Eurotiales</taxon>
        <taxon>Aspergillaceae</taxon>
        <taxon>Aspergillus</taxon>
        <taxon>Aspergillus subgen. Nidulantes</taxon>
    </lineage>
</organism>
<dbReference type="Proteomes" id="UP000054771">
    <property type="component" value="Unassembled WGS sequence"/>
</dbReference>
<dbReference type="AlphaFoldDB" id="A0A0U5CKH6"/>
<evidence type="ECO:0000313" key="3">
    <source>
        <dbReference type="Proteomes" id="UP000054771"/>
    </source>
</evidence>
<name>A0A0U5CKH6_ASPCI</name>
<dbReference type="STRING" id="454130.A0A0U5CKH6"/>
<dbReference type="OMA" id="DIVIMEA"/>
<dbReference type="OrthoDB" id="4737581at2759"/>
<dbReference type="InterPro" id="IPR036397">
    <property type="entry name" value="RNaseH_sf"/>
</dbReference>
<protein>
    <recommendedName>
        <fullName evidence="1">Tc1-like transposase DDE domain-containing protein</fullName>
    </recommendedName>
</protein>
<dbReference type="GO" id="GO:0003676">
    <property type="term" value="F:nucleic acid binding"/>
    <property type="evidence" value="ECO:0007669"/>
    <property type="project" value="InterPro"/>
</dbReference>
<dbReference type="Gene3D" id="3.30.420.10">
    <property type="entry name" value="Ribonuclease H-like superfamily/Ribonuclease H"/>
    <property type="match status" value="1"/>
</dbReference>
<dbReference type="Pfam" id="PF13358">
    <property type="entry name" value="DDE_3"/>
    <property type="match status" value="1"/>
</dbReference>
<dbReference type="EMBL" id="CDMC01000031">
    <property type="protein sequence ID" value="CEL11785.1"/>
    <property type="molecule type" value="Genomic_DNA"/>
</dbReference>
<keyword evidence="3" id="KW-1185">Reference proteome</keyword>
<accession>A0A0U5CKH6</accession>
<evidence type="ECO:0000313" key="2">
    <source>
        <dbReference type="EMBL" id="CEL11785.1"/>
    </source>
</evidence>
<evidence type="ECO:0000259" key="1">
    <source>
        <dbReference type="Pfam" id="PF13358"/>
    </source>
</evidence>
<dbReference type="InterPro" id="IPR038717">
    <property type="entry name" value="Tc1-like_DDE_dom"/>
</dbReference>